<dbReference type="Proteomes" id="UP000005926">
    <property type="component" value="Unassembled WGS sequence"/>
</dbReference>
<dbReference type="HOGENOM" id="CLU_068022_0_0_9"/>
<dbReference type="GeneID" id="78411404"/>
<dbReference type="InterPro" id="IPR016187">
    <property type="entry name" value="CTDL_fold"/>
</dbReference>
<gene>
    <name evidence="1" type="ORF">HMPREF0444_0329</name>
</gene>
<reference evidence="1 2" key="1">
    <citation type="submission" date="2009-08" db="EMBL/GenBank/DDBJ databases">
        <authorList>
            <person name="Muzny D."/>
            <person name="Qin X."/>
            <person name="Deng J."/>
            <person name="Jiang H."/>
            <person name="Liu Y."/>
            <person name="Qu J."/>
            <person name="Song X.-Z."/>
            <person name="Zhang L."/>
            <person name="Thornton R."/>
            <person name="Coyle M."/>
            <person name="Francisco L."/>
            <person name="Jackson L."/>
            <person name="Javaid M."/>
            <person name="Korchina V."/>
            <person name="Kovar C."/>
            <person name="Mata R."/>
            <person name="Mathew T."/>
            <person name="Ngo R."/>
            <person name="Nguyen L."/>
            <person name="Nguyen N."/>
            <person name="Okwuonu G."/>
            <person name="Ongeri F."/>
            <person name="Pham C."/>
            <person name="Simmons D."/>
            <person name="Wilczek-Boney K."/>
            <person name="Hale W."/>
            <person name="Jakkamsetti A."/>
            <person name="Pham P."/>
            <person name="Ruth R."/>
            <person name="San Lucas F."/>
            <person name="Warren J."/>
            <person name="Zhang J."/>
            <person name="Zhao Z."/>
            <person name="Zhou C."/>
            <person name="Zhu D."/>
            <person name="Lee S."/>
            <person name="Bess C."/>
            <person name="Blankenburg K."/>
            <person name="Forbes L."/>
            <person name="Fu Q."/>
            <person name="Gubbala S."/>
            <person name="Hirani K."/>
            <person name="Jayaseelan J.C."/>
            <person name="Lara F."/>
            <person name="Munidasa M."/>
            <person name="Palculict T."/>
            <person name="Patil S."/>
            <person name="Pu L.-L."/>
            <person name="Saada N."/>
            <person name="Tang L."/>
            <person name="Weissenberger G."/>
            <person name="Zhu Y."/>
            <person name="Hemphill L."/>
            <person name="Shang Y."/>
            <person name="Youmans B."/>
            <person name="Ayvaz T."/>
            <person name="Ross M."/>
            <person name="Santibanez J."/>
            <person name="Aqrawi P."/>
            <person name="Gross S."/>
            <person name="Joshi V."/>
            <person name="Fowler G."/>
            <person name="Nazareth L."/>
            <person name="Reid J."/>
            <person name="Worley K."/>
            <person name="Petrosino J."/>
            <person name="Highlander S."/>
            <person name="Gibbs R."/>
        </authorList>
    </citation>
    <scope>NUCLEOTIDE SEQUENCE [LARGE SCALE GENOMIC DNA]</scope>
    <source>
        <strain evidence="1 2">ATCC 49175</strain>
    </source>
</reference>
<dbReference type="RefSeq" id="WP_005605361.1">
    <property type="nucleotide sequence ID" value="NZ_CP102283.1"/>
</dbReference>
<name>C8NEI4_9LACT</name>
<dbReference type="EMBL" id="ACKZ01000008">
    <property type="protein sequence ID" value="EEW38085.1"/>
    <property type="molecule type" value="Genomic_DNA"/>
</dbReference>
<sequence>MANDFFERVLNPTWKNLSRESKEVVIRNILRFFVNPILTIEDLKFVQYDYAGITNDTFEVTIDGRVFVFVPGQKEVVLGWDSGLSGLSGLDCSEERQELRYAFKRYLNQHVTGFMFLNQNVQEKDLTQEKLTTQIVEDGINVMTSELRQVDIPAMLVEKKPNFVGLKFIGHYSVVTGQLDGDDMVSSETLSILEEAITPDNSLEALFQEFPRAVRVDQYFMQQDIQNPDLFACYVADPVSYDEGRKEIERSGMGLLNEDEWEYCCGSGTRRLFKWGNQLHRTLLQDEFKSPLWKVNMFGLEIANAEFGPEIIEGRPYTKGAWLEENFKAPVLNLLPLSSYYSVNLPLFVDPNGKLAAGYYCIRRAIRIEM</sequence>
<dbReference type="SUPFAM" id="SSF56436">
    <property type="entry name" value="C-type lectin-like"/>
    <property type="match status" value="1"/>
</dbReference>
<protein>
    <submittedName>
        <fullName evidence="1">Uncharacterized protein</fullName>
    </submittedName>
</protein>
<evidence type="ECO:0000313" key="2">
    <source>
        <dbReference type="Proteomes" id="UP000005926"/>
    </source>
</evidence>
<dbReference type="STRING" id="638301.HMPREF0444_0329"/>
<evidence type="ECO:0000313" key="1">
    <source>
        <dbReference type="EMBL" id="EEW38085.1"/>
    </source>
</evidence>
<keyword evidence="2" id="KW-1185">Reference proteome</keyword>
<accession>C8NEI4</accession>
<organism evidence="1 2">
    <name type="scientific">Granulicatella adiacens ATCC 49175</name>
    <dbReference type="NCBI Taxonomy" id="638301"/>
    <lineage>
        <taxon>Bacteria</taxon>
        <taxon>Bacillati</taxon>
        <taxon>Bacillota</taxon>
        <taxon>Bacilli</taxon>
        <taxon>Lactobacillales</taxon>
        <taxon>Carnobacteriaceae</taxon>
        <taxon>Granulicatella</taxon>
    </lineage>
</organism>
<comment type="caution">
    <text evidence="1">The sequence shown here is derived from an EMBL/GenBank/DDBJ whole genome shotgun (WGS) entry which is preliminary data.</text>
</comment>
<proteinExistence type="predicted"/>
<dbReference type="AlphaFoldDB" id="C8NEI4"/>
<dbReference type="eggNOG" id="COG1262">
    <property type="taxonomic scope" value="Bacteria"/>
</dbReference>